<proteinExistence type="predicted"/>
<dbReference type="Proteomes" id="UP001186974">
    <property type="component" value="Unassembled WGS sequence"/>
</dbReference>
<protein>
    <submittedName>
        <fullName evidence="1">Uncharacterized protein</fullName>
    </submittedName>
</protein>
<feature type="non-terminal residue" evidence="1">
    <location>
        <position position="1"/>
    </location>
</feature>
<accession>A0ACC3D1N7</accession>
<reference evidence="1" key="1">
    <citation type="submission" date="2024-09" db="EMBL/GenBank/DDBJ databases">
        <title>Black Yeasts Isolated from many extreme environments.</title>
        <authorList>
            <person name="Coleine C."/>
            <person name="Stajich J.E."/>
            <person name="Selbmann L."/>
        </authorList>
    </citation>
    <scope>NUCLEOTIDE SEQUENCE</scope>
    <source>
        <strain evidence="1">CCFEE 5737</strain>
    </source>
</reference>
<comment type="caution">
    <text evidence="1">The sequence shown here is derived from an EMBL/GenBank/DDBJ whole genome shotgun (WGS) entry which is preliminary data.</text>
</comment>
<sequence>EPNDIGQRFIAGSDHDQATDISANLHNAISKAATAKFLKELHEKKEIEGRASGKQIVYHAIQSLLSSSTPEDLAAIDTETAALRAETTSLTVEAKTLRCTLSSLDATLSTSDLRTAVATLAAEKAEVTARLEGLRGGTVKPVSREEKEKVERELREMRGVEGRRGKIVRGMWESVMDFAGGEGLDLGELRENLGLDE</sequence>
<evidence type="ECO:0000313" key="2">
    <source>
        <dbReference type="Proteomes" id="UP001186974"/>
    </source>
</evidence>
<keyword evidence="2" id="KW-1185">Reference proteome</keyword>
<evidence type="ECO:0000313" key="1">
    <source>
        <dbReference type="EMBL" id="KAK3060476.1"/>
    </source>
</evidence>
<organism evidence="1 2">
    <name type="scientific">Coniosporium uncinatum</name>
    <dbReference type="NCBI Taxonomy" id="93489"/>
    <lineage>
        <taxon>Eukaryota</taxon>
        <taxon>Fungi</taxon>
        <taxon>Dikarya</taxon>
        <taxon>Ascomycota</taxon>
        <taxon>Pezizomycotina</taxon>
        <taxon>Dothideomycetes</taxon>
        <taxon>Dothideomycetes incertae sedis</taxon>
        <taxon>Coniosporium</taxon>
    </lineage>
</organism>
<gene>
    <name evidence="1" type="ORF">LTS18_008469</name>
</gene>
<dbReference type="EMBL" id="JAWDJW010008543">
    <property type="protein sequence ID" value="KAK3060476.1"/>
    <property type="molecule type" value="Genomic_DNA"/>
</dbReference>
<name>A0ACC3D1N7_9PEZI</name>